<keyword evidence="5 13" id="KW-0812">Transmembrane</keyword>
<evidence type="ECO:0000313" key="15">
    <source>
        <dbReference type="Proteomes" id="UP001589702"/>
    </source>
</evidence>
<evidence type="ECO:0000256" key="12">
    <source>
        <dbReference type="ARBA" id="ARBA00034430"/>
    </source>
</evidence>
<comment type="caution">
    <text evidence="14">The sequence shown here is derived from an EMBL/GenBank/DDBJ whole genome shotgun (WGS) entry which is preliminary data.</text>
</comment>
<evidence type="ECO:0000256" key="4">
    <source>
        <dbReference type="ARBA" id="ARBA00022538"/>
    </source>
</evidence>
<accession>A0ABV5Y1Z3</accession>
<dbReference type="Pfam" id="PF06736">
    <property type="entry name" value="TMEM175"/>
    <property type="match status" value="1"/>
</dbReference>
<evidence type="ECO:0000256" key="3">
    <source>
        <dbReference type="ARBA" id="ARBA00022448"/>
    </source>
</evidence>
<evidence type="ECO:0000313" key="14">
    <source>
        <dbReference type="EMBL" id="MFB9820988.1"/>
    </source>
</evidence>
<reference evidence="14 15" key="1">
    <citation type="submission" date="2024-09" db="EMBL/GenBank/DDBJ databases">
        <authorList>
            <person name="Sun Q."/>
            <person name="Mori K."/>
        </authorList>
    </citation>
    <scope>NUCLEOTIDE SEQUENCE [LARGE SCALE GENOMIC DNA]</scope>
    <source>
        <strain evidence="14 15">JCM 1334</strain>
    </source>
</reference>
<evidence type="ECO:0000256" key="1">
    <source>
        <dbReference type="ARBA" id="ARBA00004141"/>
    </source>
</evidence>
<keyword evidence="6" id="KW-0631">Potassium channel</keyword>
<sequence>MQTTRGLDRLVFFTDAVTAIAITLLVLPLVDSVTQAAHDGLSAEQFIGNNYAAISGFALSFVVIARLWLAHHSTFEHVRSYSSPLLLLNLFWAFTVVVLPLPTEMVSQFRTSPLSVGVYIGTMAASSLTLTAMTLLIRKHPRLEMEENPMPGREVFSNAVSTIGFFIALIVGVLVPAVNFYALLIILLTVPLQRVYDRRSAAARLAPAAQSS</sequence>
<comment type="catalytic activity">
    <reaction evidence="12">
        <text>K(+)(in) = K(+)(out)</text>
        <dbReference type="Rhea" id="RHEA:29463"/>
        <dbReference type="ChEBI" id="CHEBI:29103"/>
    </reaction>
</comment>
<keyword evidence="8 13" id="KW-1133">Transmembrane helix</keyword>
<keyword evidence="11" id="KW-0407">Ion channel</keyword>
<proteinExistence type="inferred from homology"/>
<keyword evidence="4" id="KW-0633">Potassium transport</keyword>
<dbReference type="InterPro" id="IPR010617">
    <property type="entry name" value="TMEM175-like"/>
</dbReference>
<keyword evidence="7" id="KW-0630">Potassium</keyword>
<dbReference type="RefSeq" id="WP_234751689.1">
    <property type="nucleotide sequence ID" value="NZ_BAAAWN010000001.1"/>
</dbReference>
<evidence type="ECO:0000256" key="13">
    <source>
        <dbReference type="SAM" id="Phobius"/>
    </source>
</evidence>
<evidence type="ECO:0000256" key="7">
    <source>
        <dbReference type="ARBA" id="ARBA00022958"/>
    </source>
</evidence>
<feature type="transmembrane region" description="Helical" evidence="13">
    <location>
        <begin position="81"/>
        <end position="102"/>
    </location>
</feature>
<keyword evidence="15" id="KW-1185">Reference proteome</keyword>
<feature type="transmembrane region" description="Helical" evidence="13">
    <location>
        <begin position="12"/>
        <end position="30"/>
    </location>
</feature>
<feature type="transmembrane region" description="Helical" evidence="13">
    <location>
        <begin position="50"/>
        <end position="69"/>
    </location>
</feature>
<gene>
    <name evidence="14" type="ORF">ACFFP1_15940</name>
</gene>
<keyword evidence="3" id="KW-0813">Transport</keyword>
<dbReference type="Proteomes" id="UP001589702">
    <property type="component" value="Unassembled WGS sequence"/>
</dbReference>
<evidence type="ECO:0000256" key="9">
    <source>
        <dbReference type="ARBA" id="ARBA00023065"/>
    </source>
</evidence>
<protein>
    <submittedName>
        <fullName evidence="14">TMEM175 family protein</fullName>
    </submittedName>
</protein>
<organism evidence="14 15">
    <name type="scientific">Arthrobacter ramosus</name>
    <dbReference type="NCBI Taxonomy" id="1672"/>
    <lineage>
        <taxon>Bacteria</taxon>
        <taxon>Bacillati</taxon>
        <taxon>Actinomycetota</taxon>
        <taxon>Actinomycetes</taxon>
        <taxon>Micrococcales</taxon>
        <taxon>Micrococcaceae</taxon>
        <taxon>Arthrobacter</taxon>
    </lineage>
</organism>
<comment type="similarity">
    <text evidence="2">Belongs to the TMEM175 family.</text>
</comment>
<keyword evidence="9" id="KW-0406">Ion transport</keyword>
<dbReference type="PANTHER" id="PTHR31462:SF5">
    <property type="entry name" value="ENDOSOMAL_LYSOSOMAL PROTON CHANNEL TMEM175"/>
    <property type="match status" value="1"/>
</dbReference>
<evidence type="ECO:0000256" key="11">
    <source>
        <dbReference type="ARBA" id="ARBA00023303"/>
    </source>
</evidence>
<name>A0ABV5Y1Z3_ARTRM</name>
<evidence type="ECO:0000256" key="10">
    <source>
        <dbReference type="ARBA" id="ARBA00023136"/>
    </source>
</evidence>
<evidence type="ECO:0000256" key="6">
    <source>
        <dbReference type="ARBA" id="ARBA00022826"/>
    </source>
</evidence>
<dbReference type="EMBL" id="JBHMBC010000025">
    <property type="protein sequence ID" value="MFB9820988.1"/>
    <property type="molecule type" value="Genomic_DNA"/>
</dbReference>
<evidence type="ECO:0000256" key="2">
    <source>
        <dbReference type="ARBA" id="ARBA00006920"/>
    </source>
</evidence>
<evidence type="ECO:0000256" key="8">
    <source>
        <dbReference type="ARBA" id="ARBA00022989"/>
    </source>
</evidence>
<keyword evidence="10 13" id="KW-0472">Membrane</keyword>
<feature type="transmembrane region" description="Helical" evidence="13">
    <location>
        <begin position="114"/>
        <end position="135"/>
    </location>
</feature>
<evidence type="ECO:0000256" key="5">
    <source>
        <dbReference type="ARBA" id="ARBA00022692"/>
    </source>
</evidence>
<comment type="subcellular location">
    <subcellularLocation>
        <location evidence="1">Membrane</location>
        <topology evidence="1">Multi-pass membrane protein</topology>
    </subcellularLocation>
</comment>
<dbReference type="PANTHER" id="PTHR31462">
    <property type="entry name" value="ENDOSOMAL/LYSOSOMAL POTASSIUM CHANNEL TMEM175"/>
    <property type="match status" value="1"/>
</dbReference>